<organism evidence="2 3">
    <name type="scientific">Cyclotella cryptica</name>
    <dbReference type="NCBI Taxonomy" id="29204"/>
    <lineage>
        <taxon>Eukaryota</taxon>
        <taxon>Sar</taxon>
        <taxon>Stramenopiles</taxon>
        <taxon>Ochrophyta</taxon>
        <taxon>Bacillariophyta</taxon>
        <taxon>Coscinodiscophyceae</taxon>
        <taxon>Thalassiosirophycidae</taxon>
        <taxon>Stephanodiscales</taxon>
        <taxon>Stephanodiscaceae</taxon>
        <taxon>Cyclotella</taxon>
    </lineage>
</organism>
<evidence type="ECO:0000313" key="2">
    <source>
        <dbReference type="EMBL" id="KAL3804063.1"/>
    </source>
</evidence>
<feature type="compositionally biased region" description="Basic and acidic residues" evidence="1">
    <location>
        <begin position="8"/>
        <end position="17"/>
    </location>
</feature>
<evidence type="ECO:0000313" key="3">
    <source>
        <dbReference type="Proteomes" id="UP001516023"/>
    </source>
</evidence>
<reference evidence="2 3" key="1">
    <citation type="journal article" date="2020" name="G3 (Bethesda)">
        <title>Improved Reference Genome for Cyclotella cryptica CCMP332, a Model for Cell Wall Morphogenesis, Salinity Adaptation, and Lipid Production in Diatoms (Bacillariophyta).</title>
        <authorList>
            <person name="Roberts W.R."/>
            <person name="Downey K.M."/>
            <person name="Ruck E.C."/>
            <person name="Traller J.C."/>
            <person name="Alverson A.J."/>
        </authorList>
    </citation>
    <scope>NUCLEOTIDE SEQUENCE [LARGE SCALE GENOMIC DNA]</scope>
    <source>
        <strain evidence="2 3">CCMP332</strain>
    </source>
</reference>
<feature type="region of interest" description="Disordered" evidence="1">
    <location>
        <begin position="75"/>
        <end position="146"/>
    </location>
</feature>
<dbReference type="Gene3D" id="1.20.1280.50">
    <property type="match status" value="1"/>
</dbReference>
<feature type="compositionally biased region" description="Basic and acidic residues" evidence="1">
    <location>
        <begin position="327"/>
        <end position="339"/>
    </location>
</feature>
<feature type="region of interest" description="Disordered" evidence="1">
    <location>
        <begin position="1"/>
        <end position="41"/>
    </location>
</feature>
<accession>A0ABD3QUE7</accession>
<feature type="compositionally biased region" description="Polar residues" evidence="1">
    <location>
        <begin position="137"/>
        <end position="146"/>
    </location>
</feature>
<dbReference type="EMBL" id="JABMIG020000010">
    <property type="protein sequence ID" value="KAL3804063.1"/>
    <property type="molecule type" value="Genomic_DNA"/>
</dbReference>
<dbReference type="Proteomes" id="UP001516023">
    <property type="component" value="Unassembled WGS sequence"/>
</dbReference>
<name>A0ABD3QUE7_9STRA</name>
<feature type="region of interest" description="Disordered" evidence="1">
    <location>
        <begin position="316"/>
        <end position="340"/>
    </location>
</feature>
<dbReference type="InterPro" id="IPR036047">
    <property type="entry name" value="F-box-like_dom_sf"/>
</dbReference>
<proteinExistence type="predicted"/>
<sequence length="1077" mass="120042">MVRGNWQRRVERTEARRTAAKIQHQRRRSKRRSNSVGGEGDRESIYRRLEDWLEDSSRLLVSAYGETGVTMDVWTDARPSSRQEYSPRSLLDEHGQDDVEDDDIGRKTRSKKDRGGFQNKKGKQHPNTKNKFEKSGNAASLSSKSQPVARDEKYTLCAQEFFFGREKCPGQQLKLKRGGGRSRSNSVGDDDISCQLRHYHQFPKVKNSMSSWVVQNSLPQTPPLTLAQVVNGKYRLHQLHRGSDQKATSLPLHVRETTLQSAFDAAMLANSSSAHGADLGTDDSGMKERAFDMIYHSRLIVQSDGLEEENDEIIDEHDSAVSDDSNQESHGEDESRDDAQNTAVTQAIQRMLDDEHLSPLNVVYVSIQGVLIYDCYRGGLVVSYEVEQYLLYGDAFDATFGKSRYGANFESNTRIYEQLTHHILEEILSFLCDESAGVLPQVCSAWRDEVGTRSPQLWKMLLCRRNWLSTVKSDEHHYVDETVKTTVNGGGDNIVDCSQYRGAFISHYLVVRDVRAISNACNYLLSGSANGGRGSHNIKQKDGIEYAVQVFKATKGAPLFNNVHERGPCTVKVWPSSNTSRALAAYSGDCTLRLFEAVKGGSSLGSNTHINRMKCRQIVCVRSLPPSISRKKNRCEITDMDLDENVVACLVNECHEVDVDEVESRITPWLNVIPCEELMCAGNEGILNDQSIQSFDVRALILDYIMGGSFNPDSNHDTTVFDSLREPLHQYLSVVDGDTSDVLISVSPKLVACGNGTFLFHSYVSIPGYSLVQYENSDDDSLGDDEEARLQRLEQIVSPSSGDRLFVISTQRFGSIIHSMPLTAGFNGMFATRPFKKKVSEHEASTLSTNVVIQSRSMLILLKYSLKRDGTLDVIRECLSSDMHEKSNVAVTPAYVVYGMKKVGQNKEVFQIVDIRFPSRAIESTLDEFSPQGSKLHNIIVCNENYVVAIVSSLTGAEESDEEGFDGHWFGPDDRPSKALVYHIPSRHRIYECSISDLSLSMDVLGNVLAINMSTLGFVFAGVGTRGVARKNDELDLLTENDSLLSPSGKSAKCKKKRLASKTAKKDGFARGMSLRG</sequence>
<dbReference type="SUPFAM" id="SSF81383">
    <property type="entry name" value="F-box domain"/>
    <property type="match status" value="1"/>
</dbReference>
<gene>
    <name evidence="2" type="ORF">HJC23_006454</name>
</gene>
<evidence type="ECO:0000256" key="1">
    <source>
        <dbReference type="SAM" id="MobiDB-lite"/>
    </source>
</evidence>
<dbReference type="AlphaFoldDB" id="A0ABD3QUE7"/>
<keyword evidence="3" id="KW-1185">Reference proteome</keyword>
<feature type="compositionally biased region" description="Basic residues" evidence="1">
    <location>
        <begin position="23"/>
        <end position="33"/>
    </location>
</feature>
<protein>
    <recommendedName>
        <fullName evidence="4">F-box domain-containing protein</fullName>
    </recommendedName>
</protein>
<comment type="caution">
    <text evidence="2">The sequence shown here is derived from an EMBL/GenBank/DDBJ whole genome shotgun (WGS) entry which is preliminary data.</text>
</comment>
<evidence type="ECO:0008006" key="4">
    <source>
        <dbReference type="Google" id="ProtNLM"/>
    </source>
</evidence>